<organism evidence="2 3">
    <name type="scientific">Actinopolymorpha rutila</name>
    <dbReference type="NCBI Taxonomy" id="446787"/>
    <lineage>
        <taxon>Bacteria</taxon>
        <taxon>Bacillati</taxon>
        <taxon>Actinomycetota</taxon>
        <taxon>Actinomycetes</taxon>
        <taxon>Propionibacteriales</taxon>
        <taxon>Actinopolymorphaceae</taxon>
        <taxon>Actinopolymorpha</taxon>
    </lineage>
</organism>
<dbReference type="AlphaFoldDB" id="A0A852ZIQ3"/>
<evidence type="ECO:0000313" key="2">
    <source>
        <dbReference type="EMBL" id="NYH92834.1"/>
    </source>
</evidence>
<evidence type="ECO:0000259" key="1">
    <source>
        <dbReference type="Pfam" id="PF24623"/>
    </source>
</evidence>
<sequence>MTWRKVGPIEVECPTCKAPARHACVEDGKSRKVHGTRRMAARNTLISLTCSGSHEPANKPPGAVIRCYLCGRKLHVLKSGLIPKHDERVGPKQPRLVRRVVGGGLPSLGRGAR</sequence>
<feature type="domain" description="DNA-binding phage zinc finger" evidence="1">
    <location>
        <begin position="8"/>
        <end position="44"/>
    </location>
</feature>
<proteinExistence type="predicted"/>
<accession>A0A852ZIQ3</accession>
<reference evidence="2 3" key="1">
    <citation type="submission" date="2020-07" db="EMBL/GenBank/DDBJ databases">
        <title>Sequencing the genomes of 1000 actinobacteria strains.</title>
        <authorList>
            <person name="Klenk H.-P."/>
        </authorList>
    </citation>
    <scope>NUCLEOTIDE SEQUENCE [LARGE SCALE GENOMIC DNA]</scope>
    <source>
        <strain evidence="2 3">DSM 18448</strain>
    </source>
</reference>
<dbReference type="EMBL" id="JACBZH010000001">
    <property type="protein sequence ID" value="NYH92834.1"/>
    <property type="molecule type" value="Genomic_DNA"/>
</dbReference>
<dbReference type="Proteomes" id="UP000579605">
    <property type="component" value="Unassembled WGS sequence"/>
</dbReference>
<evidence type="ECO:0000313" key="3">
    <source>
        <dbReference type="Proteomes" id="UP000579605"/>
    </source>
</evidence>
<dbReference type="Pfam" id="PF24623">
    <property type="entry name" value="Phage_zn_bind_8"/>
    <property type="match status" value="1"/>
</dbReference>
<dbReference type="InterPro" id="IPR056911">
    <property type="entry name" value="Phage_Znf_bind_put"/>
</dbReference>
<gene>
    <name evidence="2" type="ORF">F4554_005472</name>
</gene>
<keyword evidence="3" id="KW-1185">Reference proteome</keyword>
<protein>
    <recommendedName>
        <fullName evidence="1">DNA-binding phage zinc finger domain-containing protein</fullName>
    </recommendedName>
</protein>
<name>A0A852ZIQ3_9ACTN</name>
<comment type="caution">
    <text evidence="2">The sequence shown here is derived from an EMBL/GenBank/DDBJ whole genome shotgun (WGS) entry which is preliminary data.</text>
</comment>